<reference evidence="1 2" key="1">
    <citation type="submission" date="2014-11" db="EMBL/GenBank/DDBJ databases">
        <authorList>
            <person name="Wibberg Daniel"/>
        </authorList>
    </citation>
    <scope>NUCLEOTIDE SEQUENCE [LARGE SCALE GENOMIC DNA]</scope>
    <source>
        <strain evidence="1">Rhizoctonia solani AG1-IB 7/3/14</strain>
    </source>
</reference>
<name>A0A0B7FUZ5_THACB</name>
<dbReference type="AlphaFoldDB" id="A0A0B7FUZ5"/>
<sequence length="67" mass="7591">MDDWRNRAAWRPRIFFSSGVHAGLPQNFPMGNSIRRARHPVANGHGHTGRGLYTQMHHRQIQGGDCA</sequence>
<evidence type="ECO:0000313" key="1">
    <source>
        <dbReference type="EMBL" id="CEL60684.1"/>
    </source>
</evidence>
<organism evidence="1 2">
    <name type="scientific">Thanatephorus cucumeris (strain AG1-IB / isolate 7/3/14)</name>
    <name type="common">Lettuce bottom rot fungus</name>
    <name type="synonym">Rhizoctonia solani</name>
    <dbReference type="NCBI Taxonomy" id="1108050"/>
    <lineage>
        <taxon>Eukaryota</taxon>
        <taxon>Fungi</taxon>
        <taxon>Dikarya</taxon>
        <taxon>Basidiomycota</taxon>
        <taxon>Agaricomycotina</taxon>
        <taxon>Agaricomycetes</taxon>
        <taxon>Cantharellales</taxon>
        <taxon>Ceratobasidiaceae</taxon>
        <taxon>Rhizoctonia</taxon>
        <taxon>Rhizoctonia solani AG-1</taxon>
    </lineage>
</organism>
<proteinExistence type="predicted"/>
<accession>A0A0B7FUZ5</accession>
<evidence type="ECO:0000313" key="2">
    <source>
        <dbReference type="Proteomes" id="UP000059188"/>
    </source>
</evidence>
<dbReference type="Proteomes" id="UP000059188">
    <property type="component" value="Unassembled WGS sequence"/>
</dbReference>
<dbReference type="EMBL" id="LN679104">
    <property type="protein sequence ID" value="CEL60684.1"/>
    <property type="molecule type" value="Genomic_DNA"/>
</dbReference>
<protein>
    <submittedName>
        <fullName evidence="1">Uncharacterized protein</fullName>
    </submittedName>
</protein>
<keyword evidence="2" id="KW-1185">Reference proteome</keyword>
<gene>
    <name evidence="1" type="ORF">RSOLAG1IB_03922</name>
</gene>